<reference evidence="1" key="2">
    <citation type="submission" date="2020-06" db="EMBL/GenBank/DDBJ databases">
        <title>Helianthus annuus Genome sequencing and assembly Release 2.</title>
        <authorList>
            <person name="Gouzy J."/>
            <person name="Langlade N."/>
            <person name="Munos S."/>
        </authorList>
    </citation>
    <scope>NUCLEOTIDE SEQUENCE</scope>
    <source>
        <tissue evidence="1">Leaves</tissue>
    </source>
</reference>
<proteinExistence type="predicted"/>
<dbReference type="Gramene" id="mRNA:HanXRQr2_Chr04g0185771">
    <property type="protein sequence ID" value="CDS:HanXRQr2_Chr04g0185771.1"/>
    <property type="gene ID" value="HanXRQr2_Chr04g0185771"/>
</dbReference>
<keyword evidence="2" id="KW-1185">Reference proteome</keyword>
<dbReference type="EMBL" id="MNCJ02000319">
    <property type="protein sequence ID" value="KAF5811815.1"/>
    <property type="molecule type" value="Genomic_DNA"/>
</dbReference>
<organism evidence="1 2">
    <name type="scientific">Helianthus annuus</name>
    <name type="common">Common sunflower</name>
    <dbReference type="NCBI Taxonomy" id="4232"/>
    <lineage>
        <taxon>Eukaryota</taxon>
        <taxon>Viridiplantae</taxon>
        <taxon>Streptophyta</taxon>
        <taxon>Embryophyta</taxon>
        <taxon>Tracheophyta</taxon>
        <taxon>Spermatophyta</taxon>
        <taxon>Magnoliopsida</taxon>
        <taxon>eudicotyledons</taxon>
        <taxon>Gunneridae</taxon>
        <taxon>Pentapetalae</taxon>
        <taxon>asterids</taxon>
        <taxon>campanulids</taxon>
        <taxon>Asterales</taxon>
        <taxon>Asteraceae</taxon>
        <taxon>Asteroideae</taxon>
        <taxon>Heliantheae alliance</taxon>
        <taxon>Heliantheae</taxon>
        <taxon>Helianthus</taxon>
    </lineage>
</organism>
<dbReference type="Proteomes" id="UP000215914">
    <property type="component" value="Unassembled WGS sequence"/>
</dbReference>
<dbReference type="AlphaFoldDB" id="A0A9K3JAR1"/>
<comment type="caution">
    <text evidence="1">The sequence shown here is derived from an EMBL/GenBank/DDBJ whole genome shotgun (WGS) entry which is preliminary data.</text>
</comment>
<sequence length="125" mass="15283">MYKIKEKSYVLYIYHYTIYGFENSWYPQNQYIVMIRYTKINSIRQYMKPCKICIVEKYIDPYTVWRTWIVMNGKLSESKSGVNEFLMLKIPDEDRWMFLAKSNRADNVIKTKEERDKLKSILHNI</sequence>
<reference evidence="1" key="1">
    <citation type="journal article" date="2017" name="Nature">
        <title>The sunflower genome provides insights into oil metabolism, flowering and Asterid evolution.</title>
        <authorList>
            <person name="Badouin H."/>
            <person name="Gouzy J."/>
            <person name="Grassa C.J."/>
            <person name="Murat F."/>
            <person name="Staton S.E."/>
            <person name="Cottret L."/>
            <person name="Lelandais-Briere C."/>
            <person name="Owens G.L."/>
            <person name="Carrere S."/>
            <person name="Mayjonade B."/>
            <person name="Legrand L."/>
            <person name="Gill N."/>
            <person name="Kane N.C."/>
            <person name="Bowers J.E."/>
            <person name="Hubner S."/>
            <person name="Bellec A."/>
            <person name="Berard A."/>
            <person name="Berges H."/>
            <person name="Blanchet N."/>
            <person name="Boniface M.C."/>
            <person name="Brunel D."/>
            <person name="Catrice O."/>
            <person name="Chaidir N."/>
            <person name="Claudel C."/>
            <person name="Donnadieu C."/>
            <person name="Faraut T."/>
            <person name="Fievet G."/>
            <person name="Helmstetter N."/>
            <person name="King M."/>
            <person name="Knapp S.J."/>
            <person name="Lai Z."/>
            <person name="Le Paslier M.C."/>
            <person name="Lippi Y."/>
            <person name="Lorenzon L."/>
            <person name="Mandel J.R."/>
            <person name="Marage G."/>
            <person name="Marchand G."/>
            <person name="Marquand E."/>
            <person name="Bret-Mestries E."/>
            <person name="Morien E."/>
            <person name="Nambeesan S."/>
            <person name="Nguyen T."/>
            <person name="Pegot-Espagnet P."/>
            <person name="Pouilly N."/>
            <person name="Raftis F."/>
            <person name="Sallet E."/>
            <person name="Schiex T."/>
            <person name="Thomas J."/>
            <person name="Vandecasteele C."/>
            <person name="Vares D."/>
            <person name="Vear F."/>
            <person name="Vautrin S."/>
            <person name="Crespi M."/>
            <person name="Mangin B."/>
            <person name="Burke J.M."/>
            <person name="Salse J."/>
            <person name="Munos S."/>
            <person name="Vincourt P."/>
            <person name="Rieseberg L.H."/>
            <person name="Langlade N.B."/>
        </authorList>
    </citation>
    <scope>NUCLEOTIDE SEQUENCE</scope>
    <source>
        <tissue evidence="1">Leaves</tissue>
    </source>
</reference>
<gene>
    <name evidence="1" type="ORF">HanXRQr2_Chr04g0185771</name>
</gene>
<accession>A0A9K3JAR1</accession>
<name>A0A9K3JAR1_HELAN</name>
<evidence type="ECO:0000313" key="2">
    <source>
        <dbReference type="Proteomes" id="UP000215914"/>
    </source>
</evidence>
<evidence type="ECO:0000313" key="1">
    <source>
        <dbReference type="EMBL" id="KAF5811815.1"/>
    </source>
</evidence>
<protein>
    <submittedName>
        <fullName evidence="1">Uncharacterized protein</fullName>
    </submittedName>
</protein>